<evidence type="ECO:0000259" key="1">
    <source>
        <dbReference type="Pfam" id="PF12969"/>
    </source>
</evidence>
<protein>
    <submittedName>
        <fullName evidence="2">DUF3857 domain-containing protein</fullName>
    </submittedName>
</protein>
<evidence type="ECO:0000313" key="3">
    <source>
        <dbReference type="Proteomes" id="UP000269375"/>
    </source>
</evidence>
<dbReference type="RefSeq" id="WP_123261771.1">
    <property type="nucleotide sequence ID" value="NZ_RJTX01000001.1"/>
</dbReference>
<comment type="caution">
    <text evidence="2">The sequence shown here is derived from an EMBL/GenBank/DDBJ whole genome shotgun (WGS) entry which is preliminary data.</text>
</comment>
<accession>A0A3N0W4R8</accession>
<dbReference type="EMBL" id="RJTX01000001">
    <property type="protein sequence ID" value="ROI00067.1"/>
    <property type="molecule type" value="Genomic_DNA"/>
</dbReference>
<dbReference type="Gene3D" id="3.10.620.30">
    <property type="match status" value="1"/>
</dbReference>
<evidence type="ECO:0000313" key="2">
    <source>
        <dbReference type="EMBL" id="ROI00067.1"/>
    </source>
</evidence>
<dbReference type="Proteomes" id="UP000269375">
    <property type="component" value="Unassembled WGS sequence"/>
</dbReference>
<sequence>MENPMPIENYRIQQPEEWARSVDDLQLTERIKESDFSNSQINEGRDYCYFLDKIYHTSNTENKEYVCMAYTLNEPSNLERASVTDVVVEENEIYNIHRISVLRDGVLIDKIPDTKIKVLDNENQSSGGILSSTKKINITIKDLRLYDILILEDTRVKTFTDRDFLRKEFSKYVWVSPDNYWAYGNFRFTFINERNETIAYKKTFFRDEKGNVMEPEISYLKKGERFIIDEENYINPVDANREIFPFIDFATESNWKDLSNYIAPIYEEIFNKASLKEFAPNLVEKLDAITDQDEKLQFAIEYVQNNIYYIFNADEMNGHKPQEPAITYENKQGDCKAKSVLLKVILDYIGVDSSIVLVNFHTDFYIKYYLPSLLSFNHVIVKINYKGETYFIDATIRDEFGLIENRGFIYFMHYLEVKRDQELQERKAYKFPYYCIDEKVEFNAQDTKGTLKLVTTYKGNRANAMRRYFKNTHKREIVDSWNNFLFYSLNYSNDRNGTDVRNIFKDATIDIVSDDKKLNEFKIQYQATVENPYYVDAKNNRFLMYFDRNVVKASARDFMHKDLPFWHNFDSEKYEINLYTDQKIDTEEKYTAQESTIKNPYFEFTSRKKITKNGATVFIEYQPLVNMEIPQAEFEDFRTAHHTVADSNFGLGIDIIEPGLMNRLKFSFKKRFNN</sequence>
<reference evidence="3" key="1">
    <citation type="submission" date="2018-11" db="EMBL/GenBank/DDBJ databases">
        <title>Proposal to divide the Flavobacteriaceae and reorganize its genera based on Amino Acid Identity values calculated from whole genome sequences.</title>
        <authorList>
            <person name="Nicholson A.C."/>
            <person name="Gulvik C.A."/>
            <person name="Whitney A.M."/>
            <person name="Humrighouse B.W."/>
            <person name="Bell M."/>
            <person name="Holmes B."/>
            <person name="Steigerwalt A."/>
            <person name="Villarma A."/>
            <person name="Sheth M."/>
            <person name="Batra D."/>
            <person name="Pryor J."/>
            <person name="Bernardet J.-F."/>
            <person name="Hugo C."/>
            <person name="Kampfer P."/>
            <person name="Newman J."/>
            <person name="Mcquiston J.R."/>
        </authorList>
    </citation>
    <scope>NUCLEOTIDE SEQUENCE [LARGE SCALE GENOMIC DNA]</scope>
    <source>
        <strain evidence="3">DSM 15235</strain>
    </source>
</reference>
<dbReference type="InterPro" id="IPR024618">
    <property type="entry name" value="DUF3857"/>
</dbReference>
<dbReference type="OrthoDB" id="98874at2"/>
<name>A0A3N0W4R8_9FLAO</name>
<proteinExistence type="predicted"/>
<dbReference type="AlphaFoldDB" id="A0A3N0W4R8"/>
<organism evidence="2 3">
    <name type="scientific">Chryseobacterium daecheongense</name>
    <dbReference type="NCBI Taxonomy" id="192389"/>
    <lineage>
        <taxon>Bacteria</taxon>
        <taxon>Pseudomonadati</taxon>
        <taxon>Bacteroidota</taxon>
        <taxon>Flavobacteriia</taxon>
        <taxon>Flavobacteriales</taxon>
        <taxon>Weeksellaceae</taxon>
        <taxon>Chryseobacterium group</taxon>
        <taxon>Chryseobacterium</taxon>
    </lineage>
</organism>
<feature type="domain" description="DUF3857" evidence="1">
    <location>
        <begin position="62"/>
        <end position="203"/>
    </location>
</feature>
<dbReference type="Pfam" id="PF12969">
    <property type="entry name" value="DUF3857"/>
    <property type="match status" value="1"/>
</dbReference>
<gene>
    <name evidence="2" type="ORF">EGI05_04035</name>
</gene>